<feature type="transmembrane region" description="Helical" evidence="1">
    <location>
        <begin position="105"/>
        <end position="131"/>
    </location>
</feature>
<evidence type="ECO:0000313" key="2">
    <source>
        <dbReference type="EMBL" id="GIZ53757.1"/>
    </source>
</evidence>
<evidence type="ECO:0000313" key="3">
    <source>
        <dbReference type="Proteomes" id="UP000887222"/>
    </source>
</evidence>
<dbReference type="EMBL" id="BPMK01000020">
    <property type="protein sequence ID" value="GIZ53757.1"/>
    <property type="molecule type" value="Genomic_DNA"/>
</dbReference>
<feature type="transmembrane region" description="Helical" evidence="1">
    <location>
        <begin position="32"/>
        <end position="54"/>
    </location>
</feature>
<protein>
    <recommendedName>
        <fullName evidence="4">PhnA-like protein</fullName>
    </recommendedName>
</protein>
<evidence type="ECO:0000256" key="1">
    <source>
        <dbReference type="SAM" id="Phobius"/>
    </source>
</evidence>
<sequence>MAVSETHGSGTVGQVGAPLDNMRRPVFPAIRWGAVLAGVAVGISVQLVLTLLGIALGLSATAMTEGTDMGTGPLVWAGISMLVAAFFGGYVAARMSGLKRRADGVLHGAVSWAVTTIMFVILATSVGGALVSGVFSNMGQLTGAAAPGGQSPLASLLRVQGARIDPESMRQLQEHLQAGRRDEAVRLVSGNMGIEQAKAEALVDQALILSGSPQQASGEGQATARQAMRSAATAAWVVFLTVALALAIGIIGGMLGARGSRRRVSWTGSGAR</sequence>
<dbReference type="Proteomes" id="UP000887222">
    <property type="component" value="Unassembled WGS sequence"/>
</dbReference>
<reference evidence="2 3" key="1">
    <citation type="journal article" date="2022" name="Int. J. Syst. Evol. Microbiol.">
        <title>Noviherbaspirillum aridicola sp. nov., isolated from an arid soil in Pakistan.</title>
        <authorList>
            <person name="Khan I.U."/>
            <person name="Saqib M."/>
            <person name="Amin A."/>
            <person name="Hussain F."/>
            <person name="Li L."/>
            <person name="Liu Y.H."/>
            <person name="Fang B.Z."/>
            <person name="Ahmed I."/>
            <person name="Li W.J."/>
        </authorList>
    </citation>
    <scope>NUCLEOTIDE SEQUENCE [LARGE SCALE GENOMIC DNA]</scope>
    <source>
        <strain evidence="2 3">NCCP-691</strain>
    </source>
</reference>
<keyword evidence="3" id="KW-1185">Reference proteome</keyword>
<feature type="transmembrane region" description="Helical" evidence="1">
    <location>
        <begin position="234"/>
        <end position="257"/>
    </location>
</feature>
<keyword evidence="1" id="KW-0812">Transmembrane</keyword>
<dbReference type="RefSeq" id="WP_220810171.1">
    <property type="nucleotide sequence ID" value="NZ_BPMK01000020.1"/>
</dbReference>
<name>A0ABQ4Q962_9BURK</name>
<gene>
    <name evidence="2" type="ORF">NCCP691_37710</name>
</gene>
<keyword evidence="1" id="KW-1133">Transmembrane helix</keyword>
<keyword evidence="1" id="KW-0472">Membrane</keyword>
<proteinExistence type="predicted"/>
<evidence type="ECO:0008006" key="4">
    <source>
        <dbReference type="Google" id="ProtNLM"/>
    </source>
</evidence>
<feature type="transmembrane region" description="Helical" evidence="1">
    <location>
        <begin position="74"/>
        <end position="93"/>
    </location>
</feature>
<accession>A0ABQ4Q962</accession>
<organism evidence="2 3">
    <name type="scientific">Noviherbaspirillum aridicola</name>
    <dbReference type="NCBI Taxonomy" id="2849687"/>
    <lineage>
        <taxon>Bacteria</taxon>
        <taxon>Pseudomonadati</taxon>
        <taxon>Pseudomonadota</taxon>
        <taxon>Betaproteobacteria</taxon>
        <taxon>Burkholderiales</taxon>
        <taxon>Oxalobacteraceae</taxon>
        <taxon>Noviherbaspirillum</taxon>
    </lineage>
</organism>
<comment type="caution">
    <text evidence="2">The sequence shown here is derived from an EMBL/GenBank/DDBJ whole genome shotgun (WGS) entry which is preliminary data.</text>
</comment>